<dbReference type="STRING" id="62062.ENSHHUP00000008368"/>
<reference evidence="3" key="1">
    <citation type="submission" date="2018-06" db="EMBL/GenBank/DDBJ databases">
        <title>Genome assembly of Danube salmon.</title>
        <authorList>
            <person name="Macqueen D.J."/>
            <person name="Gundappa M.K."/>
        </authorList>
    </citation>
    <scope>NUCLEOTIDE SEQUENCE [LARGE SCALE GENOMIC DNA]</scope>
</reference>
<dbReference type="InterPro" id="IPR055356">
    <property type="entry name" value="ZP-N"/>
</dbReference>
<name>A0A4W5JTT7_9TELE</name>
<protein>
    <recommendedName>
        <fullName evidence="1">ZP domain-containing protein</fullName>
    </recommendedName>
</protein>
<evidence type="ECO:0000313" key="2">
    <source>
        <dbReference type="Ensembl" id="ENSHHUP00000008368.1"/>
    </source>
</evidence>
<dbReference type="AlphaFoldDB" id="A0A4W5JTT7"/>
<dbReference type="PANTHER" id="PTHR47130:SF6">
    <property type="entry name" value="EGG ENVELOPE GLYCOPROTEIN-LIKE PRECURSOR"/>
    <property type="match status" value="1"/>
</dbReference>
<dbReference type="PANTHER" id="PTHR47130">
    <property type="entry name" value="SI:DKEY-19B23.11-RELATED"/>
    <property type="match status" value="1"/>
</dbReference>
<dbReference type="PROSITE" id="PS51034">
    <property type="entry name" value="ZP_2"/>
    <property type="match status" value="1"/>
</dbReference>
<reference evidence="2" key="3">
    <citation type="submission" date="2025-09" db="UniProtKB">
        <authorList>
            <consortium name="Ensembl"/>
        </authorList>
    </citation>
    <scope>IDENTIFICATION</scope>
</reference>
<organism evidence="2 3">
    <name type="scientific">Hucho hucho</name>
    <name type="common">huchen</name>
    <dbReference type="NCBI Taxonomy" id="62062"/>
    <lineage>
        <taxon>Eukaryota</taxon>
        <taxon>Metazoa</taxon>
        <taxon>Chordata</taxon>
        <taxon>Craniata</taxon>
        <taxon>Vertebrata</taxon>
        <taxon>Euteleostomi</taxon>
        <taxon>Actinopterygii</taxon>
        <taxon>Neopterygii</taxon>
        <taxon>Teleostei</taxon>
        <taxon>Protacanthopterygii</taxon>
        <taxon>Salmoniformes</taxon>
        <taxon>Salmonidae</taxon>
        <taxon>Salmoninae</taxon>
        <taxon>Hucho</taxon>
    </lineage>
</organism>
<dbReference type="Pfam" id="PF23344">
    <property type="entry name" value="ZP-N"/>
    <property type="match status" value="1"/>
</dbReference>
<dbReference type="Gene3D" id="2.60.40.3210">
    <property type="entry name" value="Zona pellucida, ZP-N domain"/>
    <property type="match status" value="1"/>
</dbReference>
<evidence type="ECO:0000313" key="3">
    <source>
        <dbReference type="Proteomes" id="UP000314982"/>
    </source>
</evidence>
<evidence type="ECO:0000259" key="1">
    <source>
        <dbReference type="PROSITE" id="PS51034"/>
    </source>
</evidence>
<dbReference type="InterPro" id="IPR001507">
    <property type="entry name" value="ZP_dom"/>
</dbReference>
<proteinExistence type="predicted"/>
<accession>A0A4W5JTT7</accession>
<sequence>MTVVSVILAIPGSEPSRISLLDSTCRPQQRDDTRALFSFRLDTCGTRVQFDYQHLTYENEITVENTIQSVEAPVKTRVTVRCVYPLSGLHKLFAYRRFEADTPGFGTILTRVPVK</sequence>
<keyword evidence="3" id="KW-1185">Reference proteome</keyword>
<reference evidence="2" key="2">
    <citation type="submission" date="2025-08" db="UniProtKB">
        <authorList>
            <consortium name="Ensembl"/>
        </authorList>
    </citation>
    <scope>IDENTIFICATION</scope>
</reference>
<dbReference type="Ensembl" id="ENSHHUT00000008620.1">
    <property type="protein sequence ID" value="ENSHHUP00000008368.1"/>
    <property type="gene ID" value="ENSHHUG00000005140.1"/>
</dbReference>
<feature type="domain" description="ZP" evidence="1">
    <location>
        <begin position="1"/>
        <end position="115"/>
    </location>
</feature>
<dbReference type="Proteomes" id="UP000314982">
    <property type="component" value="Unassembled WGS sequence"/>
</dbReference>